<sequence>MFCTIPRVAGRVLGYALIYAPSDVGRDCVAREVQDRHNDPEVLVGLAHLYIYGLIRIYRRAFFFLDYPMFINPWAVKNPKGPTPLISADSSPRQSFDVTLEGHARTRVEPGVSPQDLKDVMMGRDNYRCVFTNKPDLGSVRRHVVSVDLQMLHASGGAVDLQVAHIISHSLTADVGGMTRSARDKLQWASSAAAVLDRFAGIEIKSILRNLDVHNPLNAFMTSHDPHVRFDGLDMWLTPSKARPLLVN</sequence>
<reference evidence="1 2" key="1">
    <citation type="submission" date="2019-01" db="EMBL/GenBank/DDBJ databases">
        <title>Draft genome sequences of three monokaryotic isolates of the white-rot basidiomycete fungus Dichomitus squalens.</title>
        <authorList>
            <consortium name="DOE Joint Genome Institute"/>
            <person name="Lopez S.C."/>
            <person name="Andreopoulos B."/>
            <person name="Pangilinan J."/>
            <person name="Lipzen A."/>
            <person name="Riley R."/>
            <person name="Ahrendt S."/>
            <person name="Ng V."/>
            <person name="Barry K."/>
            <person name="Daum C."/>
            <person name="Grigoriev I.V."/>
            <person name="Hilden K.S."/>
            <person name="Makela M.R."/>
            <person name="de Vries R.P."/>
        </authorList>
    </citation>
    <scope>NUCLEOTIDE SEQUENCE [LARGE SCALE GENOMIC DNA]</scope>
    <source>
        <strain evidence="1 2">CBS 464.89</strain>
    </source>
</reference>
<accession>A0A4Q9QED8</accession>
<proteinExistence type="predicted"/>
<gene>
    <name evidence="1" type="ORF">BD310DRAFT_944068</name>
</gene>
<organism evidence="1 2">
    <name type="scientific">Dichomitus squalens</name>
    <dbReference type="NCBI Taxonomy" id="114155"/>
    <lineage>
        <taxon>Eukaryota</taxon>
        <taxon>Fungi</taxon>
        <taxon>Dikarya</taxon>
        <taxon>Basidiomycota</taxon>
        <taxon>Agaricomycotina</taxon>
        <taxon>Agaricomycetes</taxon>
        <taxon>Polyporales</taxon>
        <taxon>Polyporaceae</taxon>
        <taxon>Dichomitus</taxon>
    </lineage>
</organism>
<name>A0A4Q9QED8_9APHY</name>
<dbReference type="AlphaFoldDB" id="A0A4Q9QED8"/>
<keyword evidence="2" id="KW-1185">Reference proteome</keyword>
<protein>
    <submittedName>
        <fullName evidence="1">Uncharacterized protein</fullName>
    </submittedName>
</protein>
<dbReference type="Proteomes" id="UP000292082">
    <property type="component" value="Unassembled WGS sequence"/>
</dbReference>
<evidence type="ECO:0000313" key="2">
    <source>
        <dbReference type="Proteomes" id="UP000292082"/>
    </source>
</evidence>
<evidence type="ECO:0000313" key="1">
    <source>
        <dbReference type="EMBL" id="TBU65144.1"/>
    </source>
</evidence>
<dbReference type="EMBL" id="ML145085">
    <property type="protein sequence ID" value="TBU65144.1"/>
    <property type="molecule type" value="Genomic_DNA"/>
</dbReference>